<name>A0A8J3ZCJ9_9ACTN</name>
<feature type="transmembrane region" description="Helical" evidence="2">
    <location>
        <begin position="141"/>
        <end position="158"/>
    </location>
</feature>
<protein>
    <recommendedName>
        <fullName evidence="5">DUF3043 domain-containing protein</fullName>
    </recommendedName>
</protein>
<feature type="compositionally biased region" description="Basic and acidic residues" evidence="1">
    <location>
        <begin position="58"/>
        <end position="79"/>
    </location>
</feature>
<dbReference type="AlphaFoldDB" id="A0A8J3ZCJ9"/>
<proteinExistence type="predicted"/>
<feature type="transmembrane region" description="Helical" evidence="2">
    <location>
        <begin position="110"/>
        <end position="135"/>
    </location>
</feature>
<gene>
    <name evidence="3" type="ORF">Vau01_090150</name>
</gene>
<organism evidence="3 4">
    <name type="scientific">Virgisporangium aurantiacum</name>
    <dbReference type="NCBI Taxonomy" id="175570"/>
    <lineage>
        <taxon>Bacteria</taxon>
        <taxon>Bacillati</taxon>
        <taxon>Actinomycetota</taxon>
        <taxon>Actinomycetes</taxon>
        <taxon>Micromonosporales</taxon>
        <taxon>Micromonosporaceae</taxon>
        <taxon>Virgisporangium</taxon>
    </lineage>
</organism>
<feature type="region of interest" description="Disordered" evidence="1">
    <location>
        <begin position="1"/>
        <end position="79"/>
    </location>
</feature>
<feature type="compositionally biased region" description="Acidic residues" evidence="1">
    <location>
        <begin position="13"/>
        <end position="22"/>
    </location>
</feature>
<comment type="caution">
    <text evidence="3">The sequence shown here is derived from an EMBL/GenBank/DDBJ whole genome shotgun (WGS) entry which is preliminary data.</text>
</comment>
<evidence type="ECO:0008006" key="5">
    <source>
        <dbReference type="Google" id="ProtNLM"/>
    </source>
</evidence>
<dbReference type="EMBL" id="BOPG01000067">
    <property type="protein sequence ID" value="GIJ61499.1"/>
    <property type="molecule type" value="Genomic_DNA"/>
</dbReference>
<reference evidence="3" key="1">
    <citation type="submission" date="2021-01" db="EMBL/GenBank/DDBJ databases">
        <title>Whole genome shotgun sequence of Virgisporangium aurantiacum NBRC 16421.</title>
        <authorList>
            <person name="Komaki H."/>
            <person name="Tamura T."/>
        </authorList>
    </citation>
    <scope>NUCLEOTIDE SEQUENCE</scope>
    <source>
        <strain evidence="3">NBRC 16421</strain>
    </source>
</reference>
<evidence type="ECO:0000256" key="2">
    <source>
        <dbReference type="SAM" id="Phobius"/>
    </source>
</evidence>
<keyword evidence="2" id="KW-0472">Membrane</keyword>
<sequence length="207" mass="23350">MPSLFKRKTVEEAAPEPETPDEGEVRPRGRTLSKRELGQQTKKRPSANPRTGSTAPPADRKEALKRSREKAREDRAERRAAMMAGDDRYLLARDKGPERAMVRDVVDRRLTIGTWFFGGALIVLIGSSAAMPAIVQRVSNLLWALLALGTLVDSILLGREVKRRMREQFPKSTAKLTSLYLYASMRGLTFRRLRVPKPRVKIGQKLD</sequence>
<dbReference type="InterPro" id="IPR021403">
    <property type="entry name" value="DUF3043"/>
</dbReference>
<keyword evidence="2" id="KW-1133">Transmembrane helix</keyword>
<evidence type="ECO:0000313" key="3">
    <source>
        <dbReference type="EMBL" id="GIJ61499.1"/>
    </source>
</evidence>
<dbReference type="Proteomes" id="UP000612585">
    <property type="component" value="Unassembled WGS sequence"/>
</dbReference>
<dbReference type="Pfam" id="PF11241">
    <property type="entry name" value="DUF3043"/>
    <property type="match status" value="1"/>
</dbReference>
<accession>A0A8J3ZCJ9</accession>
<keyword evidence="2" id="KW-0812">Transmembrane</keyword>
<evidence type="ECO:0000313" key="4">
    <source>
        <dbReference type="Proteomes" id="UP000612585"/>
    </source>
</evidence>
<dbReference type="RefSeq" id="WP_204006474.1">
    <property type="nucleotide sequence ID" value="NZ_BOPG01000067.1"/>
</dbReference>
<feature type="compositionally biased region" description="Basic and acidic residues" evidence="1">
    <location>
        <begin position="23"/>
        <end position="37"/>
    </location>
</feature>
<evidence type="ECO:0000256" key="1">
    <source>
        <dbReference type="SAM" id="MobiDB-lite"/>
    </source>
</evidence>
<keyword evidence="4" id="KW-1185">Reference proteome</keyword>